<dbReference type="Gene3D" id="3.40.50.300">
    <property type="entry name" value="P-loop containing nucleotide triphosphate hydrolases"/>
    <property type="match status" value="1"/>
</dbReference>
<accession>A0A7W6EU98</accession>
<dbReference type="PANTHER" id="PTHR38467:SF1">
    <property type="entry name" value="CONJUGATIVE TRANSFER: ASSEMBLY"/>
    <property type="match status" value="1"/>
</dbReference>
<evidence type="ECO:0000259" key="1">
    <source>
        <dbReference type="Pfam" id="PF12991"/>
    </source>
</evidence>
<comment type="caution">
    <text evidence="3">The sequence shown here is derived from an EMBL/GenBank/DDBJ whole genome shotgun (WGS) entry which is preliminary data.</text>
</comment>
<gene>
    <name evidence="3" type="ORF">FHS57_006403</name>
</gene>
<dbReference type="RefSeq" id="WP_183980705.1">
    <property type="nucleotide sequence ID" value="NZ_JACIBY010000036.1"/>
</dbReference>
<dbReference type="Pfam" id="PF19044">
    <property type="entry name" value="P-loop_TraG"/>
    <property type="match status" value="1"/>
</dbReference>
<keyword evidence="4" id="KW-1185">Reference proteome</keyword>
<organism evidence="3 4">
    <name type="scientific">Runella defluvii</name>
    <dbReference type="NCBI Taxonomy" id="370973"/>
    <lineage>
        <taxon>Bacteria</taxon>
        <taxon>Pseudomonadati</taxon>
        <taxon>Bacteroidota</taxon>
        <taxon>Cytophagia</taxon>
        <taxon>Cytophagales</taxon>
        <taxon>Spirosomataceae</taxon>
        <taxon>Runella</taxon>
    </lineage>
</organism>
<evidence type="ECO:0000313" key="3">
    <source>
        <dbReference type="EMBL" id="MBB3842372.1"/>
    </source>
</evidence>
<proteinExistence type="predicted"/>
<name>A0A7W6EU98_9BACT</name>
<dbReference type="InterPro" id="IPR022509">
    <property type="entry name" value="Conjugation_ATPase_TraG"/>
</dbReference>
<evidence type="ECO:0000259" key="2">
    <source>
        <dbReference type="Pfam" id="PF19044"/>
    </source>
</evidence>
<dbReference type="NCBIfam" id="TIGR03783">
    <property type="entry name" value="Bac_Flav_CT_G"/>
    <property type="match status" value="1"/>
</dbReference>
<reference evidence="3 4" key="1">
    <citation type="submission" date="2020-08" db="EMBL/GenBank/DDBJ databases">
        <title>Genomic Encyclopedia of Type Strains, Phase IV (KMG-IV): sequencing the most valuable type-strain genomes for metagenomic binning, comparative biology and taxonomic classification.</title>
        <authorList>
            <person name="Goeker M."/>
        </authorList>
    </citation>
    <scope>NUCLEOTIDE SEQUENCE [LARGE SCALE GENOMIC DNA]</scope>
    <source>
        <strain evidence="3 4">DSM 17976</strain>
    </source>
</reference>
<sequence>MTKSKIKNIEHIFPILAVDESTNVVVSKNADLTIGFRLKLPEVFTPSDADYDTLHTTFVRALATLPNGYVVHKQDWFLEQRHQLNDDTRAYIANNNYLAYENELHFLERTYIEQRSYVFITRPTQEITRRKSLNSSLLKNHYVPKDALDAKFWKEFLDTVIQFSSILESTAKIKCDIMKPVDWLGSETESGIFQQYFTLSLTDTTLQDLQMKDELRVGGNYTQTFTLADLEDFPTTLSNAQILEKYSTDSTKFPTSLGSQLGLMLGCNHIFNQVFYLEDSDHLSNKLTAEMRRHNSFSAWSKENMVAFEAKDAFIEEMKAEGRRPVRVHYNVLTWHENKEKLEEYRSQTASAISRMGFRPRIANWDAETLFWSCIPGNAAEIGLDNLVLCFSEEAVCLWNMEGNYQDTVFTPNGVRLTDRFGKPIMVDPFFKPMEKGLINNRNFMVVGPSGSGKSFGMNALFYYLRSHGVHISIVDVGHSYRRLCDTLGGRYITYEESNPLSFNPFYVKGLHPDAETEESIANLLEALWKKDNELTTKSEEITISDIVSNYFGFLRKEWEGGRKHFPCFNTFYDYTQQVYPKIFTQNQGRANIEFDLQNFLYVLRPYAKGGKYEYLLNSRQNIDLMELPFVVYELDNIKDHPVLFPVTTIMIMNNYVRKLFTVRGVLKMLVIEEAWKALAKDNFATFLKWCSKTVRKHYGSLGVVTQEVDDLVGNAFVKDAIINNSPIKFLFDQSNYEKRFDDIMQTLGLSEKQANIILSINRMNDSNRPKYKEMALLIGDYTKVYGVEMSKTAYATFTTEKREVEEIADLTLHRYHGNTEAGIKAWARGERFN</sequence>
<evidence type="ECO:0000313" key="4">
    <source>
        <dbReference type="Proteomes" id="UP000541352"/>
    </source>
</evidence>
<dbReference type="AlphaFoldDB" id="A0A7W6EU98"/>
<dbReference type="EMBL" id="JACIBY010000036">
    <property type="protein sequence ID" value="MBB3842372.1"/>
    <property type="molecule type" value="Genomic_DNA"/>
</dbReference>
<dbReference type="InterPro" id="IPR053155">
    <property type="entry name" value="F-pilin_assembly_TraC"/>
</dbReference>
<dbReference type="InterPro" id="IPR043964">
    <property type="entry name" value="P-loop_TraG"/>
</dbReference>
<feature type="domain" description="TraG N-terminal Bacteroidetes" evidence="1">
    <location>
        <begin position="3"/>
        <end position="55"/>
    </location>
</feature>
<dbReference type="SUPFAM" id="SSF52540">
    <property type="entry name" value="P-loop containing nucleoside triphosphate hydrolases"/>
    <property type="match status" value="1"/>
</dbReference>
<dbReference type="Gene3D" id="1.10.8.730">
    <property type="match status" value="1"/>
</dbReference>
<protein>
    <submittedName>
        <fullName evidence="3">Conjugation system TraG family ATPase</fullName>
    </submittedName>
</protein>
<dbReference type="PANTHER" id="PTHR38467">
    <property type="match status" value="1"/>
</dbReference>
<dbReference type="Proteomes" id="UP000541352">
    <property type="component" value="Unassembled WGS sequence"/>
</dbReference>
<dbReference type="Pfam" id="PF12991">
    <property type="entry name" value="DUF3875"/>
    <property type="match status" value="1"/>
</dbReference>
<dbReference type="InterPro" id="IPR024451">
    <property type="entry name" value="TraG_N_Bacteroidetes"/>
</dbReference>
<dbReference type="InterPro" id="IPR027417">
    <property type="entry name" value="P-loop_NTPase"/>
</dbReference>
<feature type="domain" description="TraG P-loop" evidence="2">
    <location>
        <begin position="414"/>
        <end position="829"/>
    </location>
</feature>